<evidence type="ECO:0000313" key="9">
    <source>
        <dbReference type="EMBL" id="TQQ82008.1"/>
    </source>
</evidence>
<dbReference type="AlphaFoldDB" id="A0A544QRE7"/>
<dbReference type="OrthoDB" id="7738at2157"/>
<name>A0A544QRE7_9EURY</name>
<keyword evidence="4 7" id="KW-0813">Transport</keyword>
<dbReference type="GO" id="GO:0045936">
    <property type="term" value="P:negative regulation of phosphate metabolic process"/>
    <property type="evidence" value="ECO:0007669"/>
    <property type="project" value="InterPro"/>
</dbReference>
<dbReference type="GO" id="GO:0030643">
    <property type="term" value="P:intracellular phosphate ion homeostasis"/>
    <property type="evidence" value="ECO:0007669"/>
    <property type="project" value="InterPro"/>
</dbReference>
<comment type="subcellular location">
    <subcellularLocation>
        <location evidence="1 7">Cytoplasm</location>
    </subcellularLocation>
</comment>
<evidence type="ECO:0000256" key="3">
    <source>
        <dbReference type="ARBA" id="ARBA00011738"/>
    </source>
</evidence>
<proteinExistence type="inferred from homology"/>
<evidence type="ECO:0000313" key="10">
    <source>
        <dbReference type="Proteomes" id="UP000315385"/>
    </source>
</evidence>
<dbReference type="PANTHER" id="PTHR42930:SF3">
    <property type="entry name" value="PHOSPHATE-SPECIFIC TRANSPORT SYSTEM ACCESSORY PROTEIN PHOU"/>
    <property type="match status" value="1"/>
</dbReference>
<protein>
    <recommendedName>
        <fullName evidence="7">Phosphate-specific transport system accessory protein PhoU</fullName>
    </recommendedName>
</protein>
<dbReference type="Pfam" id="PF01895">
    <property type="entry name" value="PhoU"/>
    <property type="match status" value="2"/>
</dbReference>
<dbReference type="PIRSF" id="PIRSF003107">
    <property type="entry name" value="PhoU"/>
    <property type="match status" value="1"/>
</dbReference>
<dbReference type="InterPro" id="IPR028366">
    <property type="entry name" value="PhoU"/>
</dbReference>
<organism evidence="9 10">
    <name type="scientific">Halonotius roseus</name>
    <dbReference type="NCBI Taxonomy" id="2511997"/>
    <lineage>
        <taxon>Archaea</taxon>
        <taxon>Methanobacteriati</taxon>
        <taxon>Methanobacteriota</taxon>
        <taxon>Stenosarchaea group</taxon>
        <taxon>Halobacteria</taxon>
        <taxon>Halobacteriales</taxon>
        <taxon>Haloferacaceae</taxon>
        <taxon>Halonotius</taxon>
    </lineage>
</organism>
<dbReference type="EMBL" id="SESI01000001">
    <property type="protein sequence ID" value="TQQ82008.1"/>
    <property type="molecule type" value="Genomic_DNA"/>
</dbReference>
<evidence type="ECO:0000256" key="5">
    <source>
        <dbReference type="ARBA" id="ARBA00022490"/>
    </source>
</evidence>
<sequence length="221" mass="24146">MARDRYRDRLATLRTDVVLFGELVVERYESAVAAAANGDLRAADRIVSGDSEINRRYLELEGDCIDLIARNQPVAGDLRLITASFKILTDLERIADLATNLAERTEYGSEVHPAVDLGSLGLAAGEMVAAAVDAYENDDRAACRAVAADDDTLDSDCAAATQRIIRELLAERAGDDERVRTADTTTRGLLTVRDIERVGDHAVNIAARTLYMLDSDDELLY</sequence>
<dbReference type="GO" id="GO:0005737">
    <property type="term" value="C:cytoplasm"/>
    <property type="evidence" value="ECO:0007669"/>
    <property type="project" value="UniProtKB-SubCell"/>
</dbReference>
<evidence type="ECO:0000256" key="6">
    <source>
        <dbReference type="ARBA" id="ARBA00022592"/>
    </source>
</evidence>
<dbReference type="InterPro" id="IPR038078">
    <property type="entry name" value="PhoU-like_sf"/>
</dbReference>
<dbReference type="SUPFAM" id="SSF109755">
    <property type="entry name" value="PhoU-like"/>
    <property type="match status" value="1"/>
</dbReference>
<dbReference type="Gene3D" id="1.20.58.220">
    <property type="entry name" value="Phosphate transport system protein phou homolog 2, domain 2"/>
    <property type="match status" value="1"/>
</dbReference>
<evidence type="ECO:0000256" key="1">
    <source>
        <dbReference type="ARBA" id="ARBA00004496"/>
    </source>
</evidence>
<dbReference type="NCBIfam" id="TIGR02135">
    <property type="entry name" value="phoU_full"/>
    <property type="match status" value="1"/>
</dbReference>
<dbReference type="PANTHER" id="PTHR42930">
    <property type="entry name" value="PHOSPHATE-SPECIFIC TRANSPORT SYSTEM ACCESSORY PROTEIN PHOU"/>
    <property type="match status" value="1"/>
</dbReference>
<evidence type="ECO:0000256" key="2">
    <source>
        <dbReference type="ARBA" id="ARBA00008107"/>
    </source>
</evidence>
<dbReference type="RefSeq" id="WP_142442660.1">
    <property type="nucleotide sequence ID" value="NZ_SESI01000001.1"/>
</dbReference>
<reference evidence="9 10" key="1">
    <citation type="submission" date="2019-02" db="EMBL/GenBank/DDBJ databases">
        <title>Halonotius sp. a new haloqrchaeon isolated from saline water.</title>
        <authorList>
            <person name="Duran-Viseras A."/>
            <person name="Sanchez-Porro C."/>
            <person name="Ventosa A."/>
        </authorList>
    </citation>
    <scope>NUCLEOTIDE SEQUENCE [LARGE SCALE GENOMIC DNA]</scope>
    <source>
        <strain evidence="9 10">F9-27</strain>
    </source>
</reference>
<keyword evidence="10" id="KW-1185">Reference proteome</keyword>
<comment type="subunit">
    <text evidence="3 7">Homodimer.</text>
</comment>
<dbReference type="Proteomes" id="UP000315385">
    <property type="component" value="Unassembled WGS sequence"/>
</dbReference>
<accession>A0A544QRE7</accession>
<dbReference type="GO" id="GO:0006817">
    <property type="term" value="P:phosphate ion transport"/>
    <property type="evidence" value="ECO:0007669"/>
    <property type="project" value="UniProtKB-KW"/>
</dbReference>
<dbReference type="InterPro" id="IPR026022">
    <property type="entry name" value="PhoU_dom"/>
</dbReference>
<evidence type="ECO:0000256" key="4">
    <source>
        <dbReference type="ARBA" id="ARBA00022448"/>
    </source>
</evidence>
<dbReference type="FunFam" id="1.20.58.220:FF:000004">
    <property type="entry name" value="Phosphate-specific transport system accessory protein PhoU"/>
    <property type="match status" value="1"/>
</dbReference>
<evidence type="ECO:0000259" key="8">
    <source>
        <dbReference type="Pfam" id="PF01895"/>
    </source>
</evidence>
<keyword evidence="6 7" id="KW-0592">Phosphate transport</keyword>
<keyword evidence="5 7" id="KW-0963">Cytoplasm</keyword>
<comment type="similarity">
    <text evidence="2 7">Belongs to the PhoU family.</text>
</comment>
<gene>
    <name evidence="9" type="primary">phoU</name>
    <name evidence="9" type="ORF">EWF95_03450</name>
</gene>
<evidence type="ECO:0000256" key="7">
    <source>
        <dbReference type="PIRNR" id="PIRNR003107"/>
    </source>
</evidence>
<feature type="domain" description="PhoU" evidence="8">
    <location>
        <begin position="120"/>
        <end position="208"/>
    </location>
</feature>
<comment type="function">
    <text evidence="7">Plays a role in the regulation of phosphate uptake.</text>
</comment>
<comment type="caution">
    <text evidence="9">The sequence shown here is derived from an EMBL/GenBank/DDBJ whole genome shotgun (WGS) entry which is preliminary data.</text>
</comment>
<feature type="domain" description="PhoU" evidence="8">
    <location>
        <begin position="20"/>
        <end position="105"/>
    </location>
</feature>